<evidence type="ECO:0000256" key="2">
    <source>
        <dbReference type="ARBA" id="ARBA00022552"/>
    </source>
</evidence>
<comment type="subcellular location">
    <subcellularLocation>
        <location evidence="6">Cytoplasm</location>
    </subcellularLocation>
</comment>
<evidence type="ECO:0000313" key="7">
    <source>
        <dbReference type="EMBL" id="NKE10196.1"/>
    </source>
</evidence>
<dbReference type="GO" id="GO:0005829">
    <property type="term" value="C:cytosol"/>
    <property type="evidence" value="ECO:0007669"/>
    <property type="project" value="TreeGrafter"/>
</dbReference>
<dbReference type="Pfam" id="PF02527">
    <property type="entry name" value="GidB"/>
    <property type="match status" value="1"/>
</dbReference>
<proteinExistence type="inferred from homology"/>
<feature type="binding site" evidence="6">
    <location>
        <position position="156"/>
    </location>
    <ligand>
        <name>S-adenosyl-L-methionine</name>
        <dbReference type="ChEBI" id="CHEBI:59789"/>
    </ligand>
</feature>
<dbReference type="Proteomes" id="UP000521379">
    <property type="component" value="Unassembled WGS sequence"/>
</dbReference>
<dbReference type="GO" id="GO:0070043">
    <property type="term" value="F:rRNA (guanine-N7-)-methyltransferase activity"/>
    <property type="evidence" value="ECO:0007669"/>
    <property type="project" value="UniProtKB-UniRule"/>
</dbReference>
<protein>
    <recommendedName>
        <fullName evidence="6">Ribosomal RNA small subunit methyltransferase G</fullName>
        <ecNumber evidence="6">2.1.1.-</ecNumber>
    </recommendedName>
    <alternativeName>
        <fullName evidence="6">16S rRNA 7-methylguanosine methyltransferase</fullName>
        <shortName evidence="6">16S rRNA m7G methyltransferase</shortName>
    </alternativeName>
</protein>
<evidence type="ECO:0000256" key="1">
    <source>
        <dbReference type="ARBA" id="ARBA00022490"/>
    </source>
</evidence>
<keyword evidence="3 6" id="KW-0489">Methyltransferase</keyword>
<evidence type="ECO:0000256" key="5">
    <source>
        <dbReference type="ARBA" id="ARBA00022691"/>
    </source>
</evidence>
<gene>
    <name evidence="6 7" type="primary">rsmG</name>
    <name evidence="7" type="ORF">GTW58_09680</name>
</gene>
<dbReference type="HAMAP" id="MF_00074">
    <property type="entry name" value="16SrRNA_methyltr_G"/>
    <property type="match status" value="1"/>
</dbReference>
<dbReference type="InterPro" id="IPR029063">
    <property type="entry name" value="SAM-dependent_MTases_sf"/>
</dbReference>
<comment type="caution">
    <text evidence="7">The sequence shown here is derived from an EMBL/GenBank/DDBJ whole genome shotgun (WGS) entry which is preliminary data.</text>
</comment>
<evidence type="ECO:0000256" key="4">
    <source>
        <dbReference type="ARBA" id="ARBA00022679"/>
    </source>
</evidence>
<evidence type="ECO:0000256" key="6">
    <source>
        <dbReference type="HAMAP-Rule" id="MF_00074"/>
    </source>
</evidence>
<reference evidence="7 8" key="1">
    <citation type="submission" date="2020-02" db="EMBL/GenBank/DDBJ databases">
        <authorList>
            <person name="Sun Q."/>
        </authorList>
    </citation>
    <scope>NUCLEOTIDE SEQUENCE [LARGE SCALE GENOMIC DNA]</scope>
    <source>
        <strain evidence="7 8">YIM 13062</strain>
    </source>
</reference>
<keyword evidence="4 6" id="KW-0808">Transferase</keyword>
<keyword evidence="2 6" id="KW-0698">rRNA processing</keyword>
<keyword evidence="1 6" id="KW-0963">Cytoplasm</keyword>
<feature type="binding site" evidence="6">
    <location>
        <position position="89"/>
    </location>
    <ligand>
        <name>S-adenosyl-L-methionine</name>
        <dbReference type="ChEBI" id="CHEBI:59789"/>
    </ligand>
</feature>
<dbReference type="Gene3D" id="3.40.50.150">
    <property type="entry name" value="Vaccinia Virus protein VP39"/>
    <property type="match status" value="1"/>
</dbReference>
<dbReference type="AlphaFoldDB" id="A0A846U9H6"/>
<feature type="binding site" evidence="6">
    <location>
        <position position="94"/>
    </location>
    <ligand>
        <name>S-adenosyl-L-methionine</name>
        <dbReference type="ChEBI" id="CHEBI:59789"/>
    </ligand>
</feature>
<comment type="similarity">
    <text evidence="6">Belongs to the methyltransferase superfamily. RNA methyltransferase RsmG family.</text>
</comment>
<name>A0A846U9H6_9MICC</name>
<dbReference type="InterPro" id="IPR003682">
    <property type="entry name" value="rRNA_ssu_MeTfrase_G"/>
</dbReference>
<dbReference type="SUPFAM" id="SSF53335">
    <property type="entry name" value="S-adenosyl-L-methionine-dependent methyltransferases"/>
    <property type="match status" value="1"/>
</dbReference>
<organism evidence="7 8">
    <name type="scientific">Kocuria subflava</name>
    <dbReference type="NCBI Taxonomy" id="1736139"/>
    <lineage>
        <taxon>Bacteria</taxon>
        <taxon>Bacillati</taxon>
        <taxon>Actinomycetota</taxon>
        <taxon>Actinomycetes</taxon>
        <taxon>Micrococcales</taxon>
        <taxon>Micrococcaceae</taxon>
        <taxon>Kocuria</taxon>
    </lineage>
</organism>
<feature type="binding site" evidence="6">
    <location>
        <begin position="140"/>
        <end position="141"/>
    </location>
    <ligand>
        <name>S-adenosyl-L-methionine</name>
        <dbReference type="ChEBI" id="CHEBI:59789"/>
    </ligand>
</feature>
<keyword evidence="8" id="KW-1185">Reference proteome</keyword>
<sequence length="226" mass="24580">MDTISDSQRRAPEPQQPPVLEGDALAAAEELFVDGLPLAKRYVAHLASSGIVRGLIGPREVPRLWERHVLNCAVVQELIPDTARIADVGSGAGLPGLCLALARPDAHFTLIEPLERRVVWLQEVVDDLQLSNVRILRARGEQAKEQVDEIDVVTARAVSALSGLVDITLPLLNGHGQLLALKGRSAAEEIDKARKSLKRWKVQDTEILTVGAELLTEPTTVVRLSL</sequence>
<dbReference type="PANTHER" id="PTHR31760:SF0">
    <property type="entry name" value="S-ADENOSYL-L-METHIONINE-DEPENDENT METHYLTRANSFERASES SUPERFAMILY PROTEIN"/>
    <property type="match status" value="1"/>
</dbReference>
<evidence type="ECO:0000256" key="3">
    <source>
        <dbReference type="ARBA" id="ARBA00022603"/>
    </source>
</evidence>
<accession>A0A846U9H6</accession>
<evidence type="ECO:0000313" key="8">
    <source>
        <dbReference type="Proteomes" id="UP000521379"/>
    </source>
</evidence>
<dbReference type="NCBIfam" id="TIGR00138">
    <property type="entry name" value="rsmG_gidB"/>
    <property type="match status" value="1"/>
</dbReference>
<dbReference type="EMBL" id="JAAVUN010000018">
    <property type="protein sequence ID" value="NKE10196.1"/>
    <property type="molecule type" value="Genomic_DNA"/>
</dbReference>
<dbReference type="RefSeq" id="WP_119933250.1">
    <property type="nucleotide sequence ID" value="NZ_JAAVUN010000018.1"/>
</dbReference>
<comment type="function">
    <text evidence="6">Specifically methylates the N7 position of a guanine in 16S rRNA.</text>
</comment>
<dbReference type="CDD" id="cd02440">
    <property type="entry name" value="AdoMet_MTases"/>
    <property type="match status" value="1"/>
</dbReference>
<comment type="caution">
    <text evidence="6">Lacks conserved residue(s) required for the propagation of feature annotation.</text>
</comment>
<dbReference type="EC" id="2.1.1.-" evidence="6"/>
<dbReference type="PANTHER" id="PTHR31760">
    <property type="entry name" value="S-ADENOSYL-L-METHIONINE-DEPENDENT METHYLTRANSFERASES SUPERFAMILY PROTEIN"/>
    <property type="match status" value="1"/>
</dbReference>
<keyword evidence="5 6" id="KW-0949">S-adenosyl-L-methionine</keyword>